<dbReference type="PROSITE" id="PS50893">
    <property type="entry name" value="ABC_TRANSPORTER_2"/>
    <property type="match status" value="1"/>
</dbReference>
<dbReference type="InterPro" id="IPR015854">
    <property type="entry name" value="ABC_transpr_LolD-like"/>
</dbReference>
<dbReference type="InterPro" id="IPR003439">
    <property type="entry name" value="ABC_transporter-like_ATP-bd"/>
</dbReference>
<dbReference type="InterPro" id="IPR003593">
    <property type="entry name" value="AAA+_ATPase"/>
</dbReference>
<organism evidence="4 5">
    <name type="scientific">Algivirga pacifica</name>
    <dbReference type="NCBI Taxonomy" id="1162670"/>
    <lineage>
        <taxon>Bacteria</taxon>
        <taxon>Pseudomonadati</taxon>
        <taxon>Bacteroidota</taxon>
        <taxon>Cytophagia</taxon>
        <taxon>Cytophagales</taxon>
        <taxon>Flammeovirgaceae</taxon>
        <taxon>Algivirga</taxon>
    </lineage>
</organism>
<dbReference type="GO" id="GO:0005524">
    <property type="term" value="F:ATP binding"/>
    <property type="evidence" value="ECO:0007669"/>
    <property type="project" value="UniProtKB-KW"/>
</dbReference>
<reference evidence="5" key="1">
    <citation type="journal article" date="2019" name="Int. J. Syst. Evol. Microbiol.">
        <title>The Global Catalogue of Microorganisms (GCM) 10K type strain sequencing project: providing services to taxonomists for standard genome sequencing and annotation.</title>
        <authorList>
            <consortium name="The Broad Institute Genomics Platform"/>
            <consortium name="The Broad Institute Genome Sequencing Center for Infectious Disease"/>
            <person name="Wu L."/>
            <person name="Ma J."/>
        </authorList>
    </citation>
    <scope>NUCLEOTIDE SEQUENCE [LARGE SCALE GENOMIC DNA]</scope>
    <source>
        <strain evidence="5">JCM 18326</strain>
    </source>
</reference>
<evidence type="ECO:0000313" key="5">
    <source>
        <dbReference type="Proteomes" id="UP001500298"/>
    </source>
</evidence>
<dbReference type="RefSeq" id="WP_345373945.1">
    <property type="nucleotide sequence ID" value="NZ_BAABJX010000053.1"/>
</dbReference>
<dbReference type="PANTHER" id="PTHR24220">
    <property type="entry name" value="IMPORT ATP-BINDING PROTEIN"/>
    <property type="match status" value="1"/>
</dbReference>
<feature type="domain" description="ABC transporter" evidence="3">
    <location>
        <begin position="2"/>
        <end position="208"/>
    </location>
</feature>
<comment type="caution">
    <text evidence="4">The sequence shown here is derived from an EMBL/GenBank/DDBJ whole genome shotgun (WGS) entry which is preliminary data.</text>
</comment>
<accession>A0ABP9DNA9</accession>
<sequence>MLTTHQLSYQYTKGNTIAFPDLSIVEGEHFLILGQSGCGKTTLLHLLSGLLRTQKGAITIDGTNLSELSSKSLDTFRGQYIGVIFQKPHFVKSLSVEEHLLTAQYLAQKPQDRQKIKSLLAPLNLLSKKDKKISQLSEGEKQRVSVAMALVNEPKLILADEPTASLDDYHAQEVADMLEEYASKANATLIIVTHDQRLKKQFPKYLELS</sequence>
<name>A0ABP9DNA9_9BACT</name>
<evidence type="ECO:0000256" key="2">
    <source>
        <dbReference type="ARBA" id="ARBA00022840"/>
    </source>
</evidence>
<proteinExistence type="predicted"/>
<dbReference type="SMART" id="SM00382">
    <property type="entry name" value="AAA"/>
    <property type="match status" value="1"/>
</dbReference>
<dbReference type="Gene3D" id="3.40.50.300">
    <property type="entry name" value="P-loop containing nucleotide triphosphate hydrolases"/>
    <property type="match status" value="1"/>
</dbReference>
<dbReference type="Proteomes" id="UP001500298">
    <property type="component" value="Unassembled WGS sequence"/>
</dbReference>
<evidence type="ECO:0000259" key="3">
    <source>
        <dbReference type="PROSITE" id="PS50893"/>
    </source>
</evidence>
<dbReference type="SUPFAM" id="SSF52540">
    <property type="entry name" value="P-loop containing nucleoside triphosphate hydrolases"/>
    <property type="match status" value="1"/>
</dbReference>
<protein>
    <submittedName>
        <fullName evidence="4">ABC transporter ATP-binding protein</fullName>
    </submittedName>
</protein>
<keyword evidence="2 4" id="KW-0067">ATP-binding</keyword>
<keyword evidence="1" id="KW-0547">Nucleotide-binding</keyword>
<dbReference type="Pfam" id="PF00005">
    <property type="entry name" value="ABC_tran"/>
    <property type="match status" value="1"/>
</dbReference>
<dbReference type="EMBL" id="BAABJX010000053">
    <property type="protein sequence ID" value="GAA4846263.1"/>
    <property type="molecule type" value="Genomic_DNA"/>
</dbReference>
<gene>
    <name evidence="4" type="ORF">GCM10023331_33800</name>
</gene>
<keyword evidence="5" id="KW-1185">Reference proteome</keyword>
<evidence type="ECO:0000256" key="1">
    <source>
        <dbReference type="ARBA" id="ARBA00022741"/>
    </source>
</evidence>
<dbReference type="InterPro" id="IPR027417">
    <property type="entry name" value="P-loop_NTPase"/>
</dbReference>
<evidence type="ECO:0000313" key="4">
    <source>
        <dbReference type="EMBL" id="GAA4846263.1"/>
    </source>
</evidence>